<keyword evidence="4" id="KW-1185">Reference proteome</keyword>
<accession>A0A7X0MWF7</accession>
<evidence type="ECO:0000259" key="2">
    <source>
        <dbReference type="Pfam" id="PF00561"/>
    </source>
</evidence>
<feature type="domain" description="AB hydrolase-1" evidence="2">
    <location>
        <begin position="36"/>
        <end position="281"/>
    </location>
</feature>
<evidence type="ECO:0000313" key="4">
    <source>
        <dbReference type="Proteomes" id="UP000528457"/>
    </source>
</evidence>
<dbReference type="Pfam" id="PF00561">
    <property type="entry name" value="Abhydrolase_1"/>
    <property type="match status" value="1"/>
</dbReference>
<dbReference type="Gene3D" id="3.40.50.1820">
    <property type="entry name" value="alpha/beta hydrolase"/>
    <property type="match status" value="1"/>
</dbReference>
<proteinExistence type="predicted"/>
<dbReference type="PRINTS" id="PR00412">
    <property type="entry name" value="EPOXHYDRLASE"/>
</dbReference>
<sequence>MPELSPAEEFEQPTQNSNTFQIDSRKHSYLVKGEGPTVILLHGFPDNAETWQAQIDYLADAGYRCIAPTLRGYESRSLAERYFVMDSVEDVRAIQQQLNLEQFHLIGHDWGAIIGYAFAATYPEALKSLNCLAIPHLSIFNLGLKEVPRQRKNSAYIAFFQIPYLSEWWCRRNNFAFIEWLWRRWSPSWNFTEKDIESVKQQLSQDGVMTATLGFYRHLYRKGREPSQAASVAKIKVPCQVLAGENDGCMDIRMFEILQREKPFLDAYQLHIIDGAGHFMQREQAGKINRLLQEWLDKYERF</sequence>
<dbReference type="SUPFAM" id="SSF53474">
    <property type="entry name" value="alpha/beta-Hydrolases"/>
    <property type="match status" value="1"/>
</dbReference>
<protein>
    <submittedName>
        <fullName evidence="3">Pimeloyl-ACP methyl ester carboxylesterase</fullName>
    </submittedName>
</protein>
<organism evidence="3 4">
    <name type="scientific">Pseudoteredinibacter isoporae</name>
    <dbReference type="NCBI Taxonomy" id="570281"/>
    <lineage>
        <taxon>Bacteria</taxon>
        <taxon>Pseudomonadati</taxon>
        <taxon>Pseudomonadota</taxon>
        <taxon>Gammaproteobacteria</taxon>
        <taxon>Cellvibrionales</taxon>
        <taxon>Cellvibrionaceae</taxon>
        <taxon>Pseudoteredinibacter</taxon>
    </lineage>
</organism>
<dbReference type="EMBL" id="JACHHT010000002">
    <property type="protein sequence ID" value="MBB6522135.1"/>
    <property type="molecule type" value="Genomic_DNA"/>
</dbReference>
<dbReference type="GO" id="GO:0016787">
    <property type="term" value="F:hydrolase activity"/>
    <property type="evidence" value="ECO:0007669"/>
    <property type="project" value="UniProtKB-KW"/>
</dbReference>
<dbReference type="InterPro" id="IPR029058">
    <property type="entry name" value="AB_hydrolase_fold"/>
</dbReference>
<dbReference type="PANTHER" id="PTHR43329">
    <property type="entry name" value="EPOXIDE HYDROLASE"/>
    <property type="match status" value="1"/>
</dbReference>
<reference evidence="3 4" key="1">
    <citation type="submission" date="2020-08" db="EMBL/GenBank/DDBJ databases">
        <title>Genomic Encyclopedia of Type Strains, Phase IV (KMG-IV): sequencing the most valuable type-strain genomes for metagenomic binning, comparative biology and taxonomic classification.</title>
        <authorList>
            <person name="Goeker M."/>
        </authorList>
    </citation>
    <scope>NUCLEOTIDE SEQUENCE [LARGE SCALE GENOMIC DNA]</scope>
    <source>
        <strain evidence="3 4">DSM 22368</strain>
    </source>
</reference>
<dbReference type="InterPro" id="IPR000073">
    <property type="entry name" value="AB_hydrolase_1"/>
</dbReference>
<dbReference type="InParanoid" id="A0A7X0MWF7"/>
<dbReference type="InterPro" id="IPR000639">
    <property type="entry name" value="Epox_hydrolase-like"/>
</dbReference>
<keyword evidence="1" id="KW-0378">Hydrolase</keyword>
<dbReference type="RefSeq" id="WP_166846662.1">
    <property type="nucleotide sequence ID" value="NZ_JAAONY010000002.1"/>
</dbReference>
<comment type="caution">
    <text evidence="3">The sequence shown here is derived from an EMBL/GenBank/DDBJ whole genome shotgun (WGS) entry which is preliminary data.</text>
</comment>
<evidence type="ECO:0000256" key="1">
    <source>
        <dbReference type="ARBA" id="ARBA00022801"/>
    </source>
</evidence>
<evidence type="ECO:0000313" key="3">
    <source>
        <dbReference type="EMBL" id="MBB6522135.1"/>
    </source>
</evidence>
<dbReference type="Proteomes" id="UP000528457">
    <property type="component" value="Unassembled WGS sequence"/>
</dbReference>
<gene>
    <name evidence="3" type="ORF">HNR48_002420</name>
</gene>
<dbReference type="AlphaFoldDB" id="A0A7X0MWF7"/>
<name>A0A7X0MWF7_9GAMM</name>